<dbReference type="PANTHER" id="PTHR43309:SF5">
    <property type="entry name" value="5-OXOPROLINASE SUBUNIT C"/>
    <property type="match status" value="1"/>
</dbReference>
<name>A0A7T2S9W3_DELAC</name>
<dbReference type="GO" id="GO:0016787">
    <property type="term" value="F:hydrolase activity"/>
    <property type="evidence" value="ECO:0007669"/>
    <property type="project" value="UniProtKB-KW"/>
</dbReference>
<dbReference type="GO" id="GO:0016740">
    <property type="term" value="F:transferase activity"/>
    <property type="evidence" value="ECO:0007669"/>
    <property type="project" value="UniProtKB-KW"/>
</dbReference>
<evidence type="ECO:0000313" key="6">
    <source>
        <dbReference type="Proteomes" id="UP000594778"/>
    </source>
</evidence>
<keyword evidence="2" id="KW-0378">Hydrolase</keyword>
<dbReference type="InterPro" id="IPR003778">
    <property type="entry name" value="CT_A_B"/>
</dbReference>
<dbReference type="Gene3D" id="2.40.100.10">
    <property type="entry name" value="Cyclophilin-like"/>
    <property type="match status" value="1"/>
</dbReference>
<organism evidence="5 6">
    <name type="scientific">Delftia acidovorans</name>
    <name type="common">Pseudomonas acidovorans</name>
    <name type="synonym">Comamonas acidovorans</name>
    <dbReference type="NCBI Taxonomy" id="80866"/>
    <lineage>
        <taxon>Bacteria</taxon>
        <taxon>Pseudomonadati</taxon>
        <taxon>Pseudomonadota</taxon>
        <taxon>Betaproteobacteria</taxon>
        <taxon>Burkholderiales</taxon>
        <taxon>Comamonadaceae</taxon>
        <taxon>Delftia</taxon>
    </lineage>
</organism>
<dbReference type="AlphaFoldDB" id="A0A7T2S9W3"/>
<dbReference type="InterPro" id="IPR029000">
    <property type="entry name" value="Cyclophilin-like_dom_sf"/>
</dbReference>
<dbReference type="SMART" id="SM00797">
    <property type="entry name" value="AHS2"/>
    <property type="match status" value="1"/>
</dbReference>
<dbReference type="PANTHER" id="PTHR43309">
    <property type="entry name" value="5-OXOPROLINASE SUBUNIT C"/>
    <property type="match status" value="1"/>
</dbReference>
<dbReference type="RefSeq" id="WP_183018354.1">
    <property type="nucleotide sequence ID" value="NZ_CP065668.1"/>
</dbReference>
<accession>A0A7T2S9W3</accession>
<keyword evidence="3" id="KW-0067">ATP-binding</keyword>
<feature type="domain" description="Carboxyltransferase" evidence="4">
    <location>
        <begin position="26"/>
        <end position="308"/>
    </location>
</feature>
<evidence type="ECO:0000256" key="2">
    <source>
        <dbReference type="ARBA" id="ARBA00022801"/>
    </source>
</evidence>
<dbReference type="Proteomes" id="UP000594778">
    <property type="component" value="Chromosome"/>
</dbReference>
<evidence type="ECO:0000259" key="4">
    <source>
        <dbReference type="SMART" id="SM00797"/>
    </source>
</evidence>
<dbReference type="Pfam" id="PF02626">
    <property type="entry name" value="CT_A_B"/>
    <property type="match status" value="1"/>
</dbReference>
<evidence type="ECO:0000256" key="3">
    <source>
        <dbReference type="ARBA" id="ARBA00022840"/>
    </source>
</evidence>
<evidence type="ECO:0000256" key="1">
    <source>
        <dbReference type="ARBA" id="ARBA00022741"/>
    </source>
</evidence>
<keyword evidence="5" id="KW-0808">Transferase</keyword>
<keyword evidence="1" id="KW-0547">Nucleotide-binding</keyword>
<proteinExistence type="predicted"/>
<reference evidence="5 6" key="1">
    <citation type="submission" date="2020-12" db="EMBL/GenBank/DDBJ databases">
        <title>FDA dAtabase for Regulatory Grade micrObial Sequences (FDA-ARGOS): Supporting development and validation of Infectious Disease Dx tests.</title>
        <authorList>
            <person name="Sproer C."/>
            <person name="Gronow S."/>
            <person name="Severitt S."/>
            <person name="Schroder I."/>
            <person name="Tallon L."/>
            <person name="Sadzewicz L."/>
            <person name="Zhao X."/>
            <person name="Boylan J."/>
            <person name="Ott S."/>
            <person name="Bowen H."/>
            <person name="Vavikolanu K."/>
            <person name="Mehta A."/>
            <person name="Aluvathingal J."/>
            <person name="Nadendla S."/>
            <person name="Lowell S."/>
            <person name="Myers T."/>
            <person name="Yan Y."/>
            <person name="Sichtig H."/>
        </authorList>
    </citation>
    <scope>NUCLEOTIDE SEQUENCE [LARGE SCALE GENOMIC DNA]</scope>
    <source>
        <strain evidence="5 6">FDAARGOS_909</strain>
    </source>
</reference>
<dbReference type="InterPro" id="IPR052708">
    <property type="entry name" value="PxpC"/>
</dbReference>
<dbReference type="SUPFAM" id="SSF50891">
    <property type="entry name" value="Cyclophilin-like"/>
    <property type="match status" value="1"/>
</dbReference>
<protein>
    <submittedName>
        <fullName evidence="5">Biotin-dependent carboxyltransferase</fullName>
    </submittedName>
</protein>
<dbReference type="EMBL" id="CP065668">
    <property type="protein sequence ID" value="QPS11332.1"/>
    <property type="molecule type" value="Genomic_DNA"/>
</dbReference>
<dbReference type="GO" id="GO:0005524">
    <property type="term" value="F:ATP binding"/>
    <property type="evidence" value="ECO:0007669"/>
    <property type="project" value="UniProtKB-KW"/>
</dbReference>
<evidence type="ECO:0000313" key="5">
    <source>
        <dbReference type="EMBL" id="QPS11332.1"/>
    </source>
</evidence>
<sequence length="347" mass="35532">MTACLLVRQPGIHTTVQDRGRTGFQNVGVPVSGPLDGVSLALANALVGNAAGEPALEMLLQGPVLEVACASVRVALVGGDVALEIGGTNARRVSPGTSARLVRGETLAVARLGASACAYLAVEGGIQVPLCLGSASTYVRGGLGGVDGRALRAGDHLPLARDCVPARGEKRLAQVPALGLDQAIRVVLGPQADFFDAQAISMFLSGEYRVSAQADRMGFRLDGPALRHVRGSDIVSDGIVAGSIQVPGSGQPIVLMADAQTTGGYPKIATVISADVSVLGRRRPGSMVRFAEVSVAEAQALRRSQQSEIERQVAALRDAAAPAIVDVAALHTANLVSGVASARCEPM</sequence>
<gene>
    <name evidence="5" type="ORF">I6G66_15580</name>
</gene>
<dbReference type="NCBIfam" id="TIGR00724">
    <property type="entry name" value="urea_amlyse_rel"/>
    <property type="match status" value="1"/>
</dbReference>